<proteinExistence type="predicted"/>
<evidence type="ECO:0000313" key="1">
    <source>
        <dbReference type="EMBL" id="SFT82346.1"/>
    </source>
</evidence>
<gene>
    <name evidence="1" type="ORF">SAMN05192563_1004186</name>
</gene>
<accession>A0A1I7B586</accession>
<dbReference type="Proteomes" id="UP000198844">
    <property type="component" value="Unassembled WGS sequence"/>
</dbReference>
<reference evidence="1 2" key="1">
    <citation type="submission" date="2016-10" db="EMBL/GenBank/DDBJ databases">
        <authorList>
            <person name="de Groot N.N."/>
        </authorList>
    </citation>
    <scope>NUCLEOTIDE SEQUENCE [LARGE SCALE GENOMIC DNA]</scope>
    <source>
        <strain evidence="1 2">LMG 27731</strain>
    </source>
</reference>
<evidence type="ECO:0000313" key="2">
    <source>
        <dbReference type="Proteomes" id="UP000198844"/>
    </source>
</evidence>
<dbReference type="AlphaFoldDB" id="A0A1I7B586"/>
<dbReference type="RefSeq" id="WP_143131667.1">
    <property type="nucleotide sequence ID" value="NZ_FPBH01000004.1"/>
</dbReference>
<dbReference type="OrthoDB" id="9787920at2"/>
<organism evidence="1 2">
    <name type="scientific">Paraburkholderia aspalathi</name>
    <dbReference type="NCBI Taxonomy" id="1324617"/>
    <lineage>
        <taxon>Bacteria</taxon>
        <taxon>Pseudomonadati</taxon>
        <taxon>Pseudomonadota</taxon>
        <taxon>Betaproteobacteria</taxon>
        <taxon>Burkholderiales</taxon>
        <taxon>Burkholderiaceae</taxon>
        <taxon>Paraburkholderia</taxon>
    </lineage>
</organism>
<name>A0A1I7B586_9BURK</name>
<protein>
    <submittedName>
        <fullName evidence="1">Uncharacterized protein</fullName>
    </submittedName>
</protein>
<dbReference type="EMBL" id="FPBH01000004">
    <property type="protein sequence ID" value="SFT82346.1"/>
    <property type="molecule type" value="Genomic_DNA"/>
</dbReference>
<sequence length="124" mass="13276">MTPLIVIADVSDAQQMRNAVSVPLRQFNEHRAGPVNPQPLAITLVHPGTEAMPAGYGVTPVLCSFNWGSCLFPNACVAAATAVIDDARRAGSAAPRMCVGAWLDTFSFQARGFQSSSFWEEIHS</sequence>